<dbReference type="STRING" id="27349.A0A0L6VLH0"/>
<sequence length="63" mass="7295">MLMNTLIQLKHPATSNAENFKLQHGDKVDFWFNGDKCFICLKKNAKIMIPKAVQFDWLAPCQI</sequence>
<dbReference type="AlphaFoldDB" id="A0A0L6VLH0"/>
<dbReference type="EMBL" id="LAVV01004509">
    <property type="protein sequence ID" value="KNZ61402.1"/>
    <property type="molecule type" value="Genomic_DNA"/>
</dbReference>
<proteinExistence type="predicted"/>
<dbReference type="VEuPathDB" id="FungiDB:VP01_14059g1"/>
<dbReference type="Proteomes" id="UP000037035">
    <property type="component" value="Unassembled WGS sequence"/>
</dbReference>
<comment type="caution">
    <text evidence="1">The sequence shown here is derived from an EMBL/GenBank/DDBJ whole genome shotgun (WGS) entry which is preliminary data.</text>
</comment>
<reference evidence="1 2" key="1">
    <citation type="submission" date="2015-08" db="EMBL/GenBank/DDBJ databases">
        <title>Next Generation Sequencing and Analysis of the Genome of Puccinia sorghi L Schw, the Causal Agent of Maize Common Rust.</title>
        <authorList>
            <person name="Rochi L."/>
            <person name="Burguener G."/>
            <person name="Darino M."/>
            <person name="Turjanski A."/>
            <person name="Kreff E."/>
            <person name="Dieguez M.J."/>
            <person name="Sacco F."/>
        </authorList>
    </citation>
    <scope>NUCLEOTIDE SEQUENCE [LARGE SCALE GENOMIC DNA]</scope>
    <source>
        <strain evidence="1 2">RO10H11247</strain>
    </source>
</reference>
<keyword evidence="2" id="KW-1185">Reference proteome</keyword>
<organism evidence="1 2">
    <name type="scientific">Puccinia sorghi</name>
    <dbReference type="NCBI Taxonomy" id="27349"/>
    <lineage>
        <taxon>Eukaryota</taxon>
        <taxon>Fungi</taxon>
        <taxon>Dikarya</taxon>
        <taxon>Basidiomycota</taxon>
        <taxon>Pucciniomycotina</taxon>
        <taxon>Pucciniomycetes</taxon>
        <taxon>Pucciniales</taxon>
        <taxon>Pucciniaceae</taxon>
        <taxon>Puccinia</taxon>
    </lineage>
</organism>
<dbReference type="Gene3D" id="3.30.70.2490">
    <property type="match status" value="1"/>
</dbReference>
<gene>
    <name evidence="1" type="ORF">VP01_14059g1</name>
</gene>
<evidence type="ECO:0000313" key="2">
    <source>
        <dbReference type="Proteomes" id="UP000037035"/>
    </source>
</evidence>
<protein>
    <submittedName>
        <fullName evidence="1">Uncharacterized protein</fullName>
    </submittedName>
</protein>
<name>A0A0L6VLH0_9BASI</name>
<accession>A0A0L6VLH0</accession>
<evidence type="ECO:0000313" key="1">
    <source>
        <dbReference type="EMBL" id="KNZ61402.1"/>
    </source>
</evidence>